<proteinExistence type="predicted"/>
<accession>A0ABU5RSN0</accession>
<dbReference type="Gene3D" id="3.40.50.1000">
    <property type="entry name" value="HAD superfamily/HAD-like"/>
    <property type="match status" value="1"/>
</dbReference>
<keyword evidence="2" id="KW-1185">Reference proteome</keyword>
<dbReference type="EMBL" id="JAYGHX010000002">
    <property type="protein sequence ID" value="MEA5390772.1"/>
    <property type="molecule type" value="Genomic_DNA"/>
</dbReference>
<dbReference type="Pfam" id="PF13242">
    <property type="entry name" value="Hydrolase_like"/>
    <property type="match status" value="1"/>
</dbReference>
<dbReference type="InterPro" id="IPR036412">
    <property type="entry name" value="HAD-like_sf"/>
</dbReference>
<sequence>MLRDLLTPDWLPGTSLAHLPLQELVDRGIRALVLDVDRTLLPRRQATMPLQAEVWLRHARERMPLHLLSNNPSRRRIGAVADTMGLPYTTSAGKPRRAALRKVLQDLALPPAQVALVGDRLFTDVLVGNRMGLFTVLVKPIDPDGEPCRQDRLQNLELRMARWVGSVPG</sequence>
<evidence type="ECO:0000313" key="1">
    <source>
        <dbReference type="EMBL" id="MEA5390772.1"/>
    </source>
</evidence>
<dbReference type="NCBIfam" id="TIGR01668">
    <property type="entry name" value="YqeG_hyp_ppase"/>
    <property type="match status" value="1"/>
</dbReference>
<dbReference type="PANTHER" id="PTHR19288:SF25">
    <property type="entry name" value="PHOSPHATIDYLGLYCEROPHOSPHATASE GEP4, MITOCHONDRIAL"/>
    <property type="match status" value="1"/>
</dbReference>
<dbReference type="SUPFAM" id="SSF56784">
    <property type="entry name" value="HAD-like"/>
    <property type="match status" value="1"/>
</dbReference>
<organism evidence="1 2">
    <name type="scientific">Cyanobium gracile UHCC 0139</name>
    <dbReference type="NCBI Taxonomy" id="3110308"/>
    <lineage>
        <taxon>Bacteria</taxon>
        <taxon>Bacillati</taxon>
        <taxon>Cyanobacteriota</taxon>
        <taxon>Cyanophyceae</taxon>
        <taxon>Synechococcales</taxon>
        <taxon>Prochlorococcaceae</taxon>
        <taxon>Cyanobium</taxon>
    </lineage>
</organism>
<dbReference type="RefSeq" id="WP_323304838.1">
    <property type="nucleotide sequence ID" value="NZ_JAYGHX010000002.1"/>
</dbReference>
<dbReference type="InterPro" id="IPR023214">
    <property type="entry name" value="HAD_sf"/>
</dbReference>
<dbReference type="Proteomes" id="UP001304461">
    <property type="component" value="Unassembled WGS sequence"/>
</dbReference>
<protein>
    <submittedName>
        <fullName evidence="1">YqeG family HAD IIIA-type phosphatase</fullName>
    </submittedName>
</protein>
<name>A0ABU5RSN0_9CYAN</name>
<comment type="caution">
    <text evidence="1">The sequence shown here is derived from an EMBL/GenBank/DDBJ whole genome shotgun (WGS) entry which is preliminary data.</text>
</comment>
<reference evidence="1 2" key="1">
    <citation type="submission" date="2023-12" db="EMBL/GenBank/DDBJ databases">
        <title>Baltic Sea Cyanobacteria.</title>
        <authorList>
            <person name="Delbaje E."/>
            <person name="Fewer D.P."/>
            <person name="Shishido T.K."/>
        </authorList>
    </citation>
    <scope>NUCLEOTIDE SEQUENCE [LARGE SCALE GENOMIC DNA]</scope>
    <source>
        <strain evidence="1 2">UHCC 0139</strain>
    </source>
</reference>
<evidence type="ECO:0000313" key="2">
    <source>
        <dbReference type="Proteomes" id="UP001304461"/>
    </source>
</evidence>
<dbReference type="InterPro" id="IPR010021">
    <property type="entry name" value="PGPP1/Gep4"/>
</dbReference>
<dbReference type="PANTHER" id="PTHR19288">
    <property type="entry name" value="4-NITROPHENYLPHOSPHATASE-RELATED"/>
    <property type="match status" value="1"/>
</dbReference>
<gene>
    <name evidence="1" type="ORF">VB738_05790</name>
</gene>